<dbReference type="EMBL" id="JBHRYQ010000001">
    <property type="protein sequence ID" value="MFC3810006.1"/>
    <property type="molecule type" value="Genomic_DNA"/>
</dbReference>
<dbReference type="Gene3D" id="3.40.30.10">
    <property type="entry name" value="Glutaredoxin"/>
    <property type="match status" value="1"/>
</dbReference>
<dbReference type="SUPFAM" id="SSF52833">
    <property type="entry name" value="Thioredoxin-like"/>
    <property type="match status" value="1"/>
</dbReference>
<evidence type="ECO:0000256" key="1">
    <source>
        <dbReference type="ARBA" id="ARBA00023284"/>
    </source>
</evidence>
<proteinExistence type="predicted"/>
<accession>A0ABV7YVB0</accession>
<dbReference type="NCBIfam" id="TIGR02174">
    <property type="entry name" value="CXXU_selWTH"/>
    <property type="match status" value="1"/>
</dbReference>
<gene>
    <name evidence="2" type="ORF">ACFOOI_05025</name>
</gene>
<comment type="caution">
    <text evidence="2">The sequence shown here is derived from an EMBL/GenBank/DDBJ whole genome shotgun (WGS) entry which is preliminary data.</text>
</comment>
<evidence type="ECO:0000313" key="3">
    <source>
        <dbReference type="Proteomes" id="UP001595616"/>
    </source>
</evidence>
<dbReference type="PANTHER" id="PTHR36417">
    <property type="entry name" value="SELENOPROTEIN DOMAIN PROTEIN (AFU_ORTHOLOGUE AFUA_1G05220)"/>
    <property type="match status" value="1"/>
</dbReference>
<dbReference type="InterPro" id="IPR011893">
    <property type="entry name" value="Selenoprotein_Rdx-typ"/>
</dbReference>
<dbReference type="InterPro" id="IPR036249">
    <property type="entry name" value="Thioredoxin-like_sf"/>
</dbReference>
<keyword evidence="1" id="KW-0676">Redox-active center</keyword>
<name>A0ABV7YVB0_9BACT</name>
<sequence>MKKFKITVEYCPKCKWMLRAAWIAQELLITFEEEIDEISLKPSGISGIFRLYVDDKVAFDRKENGGFAEPKRYKQLIRDHVNPLKSLGHSEH</sequence>
<organism evidence="2 3">
    <name type="scientific">Lacihabitans lacunae</name>
    <dbReference type="NCBI Taxonomy" id="1028214"/>
    <lineage>
        <taxon>Bacteria</taxon>
        <taxon>Pseudomonadati</taxon>
        <taxon>Bacteroidota</taxon>
        <taxon>Cytophagia</taxon>
        <taxon>Cytophagales</taxon>
        <taxon>Leadbetterellaceae</taxon>
        <taxon>Lacihabitans</taxon>
    </lineage>
</organism>
<protein>
    <submittedName>
        <fullName evidence="2">SelT/SelW/SelH family protein</fullName>
    </submittedName>
</protein>
<dbReference type="Proteomes" id="UP001595616">
    <property type="component" value="Unassembled WGS sequence"/>
</dbReference>
<evidence type="ECO:0000313" key="2">
    <source>
        <dbReference type="EMBL" id="MFC3810006.1"/>
    </source>
</evidence>
<dbReference type="PANTHER" id="PTHR36417:SF2">
    <property type="entry name" value="SELENOPROTEIN DOMAIN PROTEIN (AFU_ORTHOLOGUE AFUA_1G05220)"/>
    <property type="match status" value="1"/>
</dbReference>
<dbReference type="RefSeq" id="WP_379835738.1">
    <property type="nucleotide sequence ID" value="NZ_JBHRYQ010000001.1"/>
</dbReference>
<dbReference type="Pfam" id="PF10262">
    <property type="entry name" value="Rdx"/>
    <property type="match status" value="1"/>
</dbReference>
<reference evidence="3" key="1">
    <citation type="journal article" date="2019" name="Int. J. Syst. Evol. Microbiol.">
        <title>The Global Catalogue of Microorganisms (GCM) 10K type strain sequencing project: providing services to taxonomists for standard genome sequencing and annotation.</title>
        <authorList>
            <consortium name="The Broad Institute Genomics Platform"/>
            <consortium name="The Broad Institute Genome Sequencing Center for Infectious Disease"/>
            <person name="Wu L."/>
            <person name="Ma J."/>
        </authorList>
    </citation>
    <scope>NUCLEOTIDE SEQUENCE [LARGE SCALE GENOMIC DNA]</scope>
    <source>
        <strain evidence="3">CECT 7956</strain>
    </source>
</reference>
<keyword evidence="3" id="KW-1185">Reference proteome</keyword>